<accession>A0AAN8EYD2</accession>
<dbReference type="GO" id="GO:0006465">
    <property type="term" value="P:signal peptide processing"/>
    <property type="evidence" value="ECO:0007669"/>
    <property type="project" value="InterPro"/>
</dbReference>
<protein>
    <recommendedName>
        <fullName evidence="4">Mitochondrial inner membrane protease subunit</fullName>
    </recommendedName>
</protein>
<keyword evidence="1" id="KW-0472">Membrane</keyword>
<evidence type="ECO:0000256" key="1">
    <source>
        <dbReference type="SAM" id="Phobius"/>
    </source>
</evidence>
<evidence type="ECO:0000313" key="3">
    <source>
        <dbReference type="Proteomes" id="UP001331761"/>
    </source>
</evidence>
<comment type="caution">
    <text evidence="2">The sequence shown here is derived from an EMBL/GenBank/DDBJ whole genome shotgun (WGS) entry which is preliminary data.</text>
</comment>
<reference evidence="2 3" key="1">
    <citation type="submission" date="2019-10" db="EMBL/GenBank/DDBJ databases">
        <title>Assembly and Annotation for the nematode Trichostrongylus colubriformis.</title>
        <authorList>
            <person name="Martin J."/>
        </authorList>
    </citation>
    <scope>NUCLEOTIDE SEQUENCE [LARGE SCALE GENOMIC DNA]</scope>
    <source>
        <strain evidence="2">G859</strain>
        <tissue evidence="2">Whole worm</tissue>
    </source>
</reference>
<name>A0AAN8EYD2_TRICO</name>
<keyword evidence="1" id="KW-0812">Transmembrane</keyword>
<gene>
    <name evidence="2" type="ORF">GCK32_008389</name>
</gene>
<sequence>MPVNRILGKKTVWRYFTGAGVFYCVAHTIARHVGELVICSGPSMHPTIHDGDLVLAERLMPGRLNVAKVGMGF</sequence>
<dbReference type="InterPro" id="IPR036286">
    <property type="entry name" value="LexA/Signal_pep-like_sf"/>
</dbReference>
<organism evidence="2 3">
    <name type="scientific">Trichostrongylus colubriformis</name>
    <name type="common">Black scour worm</name>
    <dbReference type="NCBI Taxonomy" id="6319"/>
    <lineage>
        <taxon>Eukaryota</taxon>
        <taxon>Metazoa</taxon>
        <taxon>Ecdysozoa</taxon>
        <taxon>Nematoda</taxon>
        <taxon>Chromadorea</taxon>
        <taxon>Rhabditida</taxon>
        <taxon>Rhabditina</taxon>
        <taxon>Rhabditomorpha</taxon>
        <taxon>Strongyloidea</taxon>
        <taxon>Trichostrongylidae</taxon>
        <taxon>Trichostrongylus</taxon>
    </lineage>
</organism>
<dbReference type="CDD" id="cd06530">
    <property type="entry name" value="S26_SPase_I"/>
    <property type="match status" value="1"/>
</dbReference>
<keyword evidence="3" id="KW-1185">Reference proteome</keyword>
<keyword evidence="1" id="KW-1133">Transmembrane helix</keyword>
<evidence type="ECO:0008006" key="4">
    <source>
        <dbReference type="Google" id="ProtNLM"/>
    </source>
</evidence>
<dbReference type="AlphaFoldDB" id="A0AAN8EYD2"/>
<dbReference type="GO" id="GO:0004252">
    <property type="term" value="F:serine-type endopeptidase activity"/>
    <property type="evidence" value="ECO:0007669"/>
    <property type="project" value="InterPro"/>
</dbReference>
<dbReference type="SUPFAM" id="SSF51306">
    <property type="entry name" value="LexA/Signal peptidase"/>
    <property type="match status" value="1"/>
</dbReference>
<dbReference type="Proteomes" id="UP001331761">
    <property type="component" value="Unassembled WGS sequence"/>
</dbReference>
<proteinExistence type="predicted"/>
<evidence type="ECO:0000313" key="2">
    <source>
        <dbReference type="EMBL" id="KAK5966905.1"/>
    </source>
</evidence>
<dbReference type="EMBL" id="WIXE01022990">
    <property type="protein sequence ID" value="KAK5966905.1"/>
    <property type="molecule type" value="Genomic_DNA"/>
</dbReference>
<feature type="transmembrane region" description="Helical" evidence="1">
    <location>
        <begin position="12"/>
        <end position="30"/>
    </location>
</feature>
<dbReference type="InterPro" id="IPR019533">
    <property type="entry name" value="Peptidase_S26"/>
</dbReference>